<reference evidence="2" key="1">
    <citation type="submission" date="2021-02" db="EMBL/GenBank/DDBJ databases">
        <authorList>
            <person name="Nowell W R."/>
        </authorList>
    </citation>
    <scope>NUCLEOTIDE SEQUENCE</scope>
</reference>
<comment type="caution">
    <text evidence="2">The sequence shown here is derived from an EMBL/GenBank/DDBJ whole genome shotgun (WGS) entry which is preliminary data.</text>
</comment>
<dbReference type="Proteomes" id="UP000663828">
    <property type="component" value="Unassembled WGS sequence"/>
</dbReference>
<keyword evidence="3" id="KW-1185">Reference proteome</keyword>
<accession>A0A816HKN9</accession>
<feature type="compositionally biased region" description="Polar residues" evidence="1">
    <location>
        <begin position="1"/>
        <end position="11"/>
    </location>
</feature>
<gene>
    <name evidence="2" type="ORF">XAT740_LOCUS62223</name>
</gene>
<feature type="region of interest" description="Disordered" evidence="1">
    <location>
        <begin position="1"/>
        <end position="31"/>
    </location>
</feature>
<evidence type="ECO:0000313" key="3">
    <source>
        <dbReference type="Proteomes" id="UP000663828"/>
    </source>
</evidence>
<feature type="non-terminal residue" evidence="2">
    <location>
        <position position="31"/>
    </location>
</feature>
<dbReference type="EMBL" id="CAJNOR010017247">
    <property type="protein sequence ID" value="CAF1687054.1"/>
    <property type="molecule type" value="Genomic_DNA"/>
</dbReference>
<proteinExistence type="predicted"/>
<name>A0A816HKN9_ADIRI</name>
<evidence type="ECO:0000313" key="2">
    <source>
        <dbReference type="EMBL" id="CAF1687054.1"/>
    </source>
</evidence>
<feature type="compositionally biased region" description="Low complexity" evidence="1">
    <location>
        <begin position="12"/>
        <end position="31"/>
    </location>
</feature>
<dbReference type="AlphaFoldDB" id="A0A816HKN9"/>
<evidence type="ECO:0000256" key="1">
    <source>
        <dbReference type="SAM" id="MobiDB-lite"/>
    </source>
</evidence>
<sequence length="31" mass="3217">MLATVSSSGIVNRTNNNPNTTGPTTALLTRN</sequence>
<organism evidence="2 3">
    <name type="scientific">Adineta ricciae</name>
    <name type="common">Rotifer</name>
    <dbReference type="NCBI Taxonomy" id="249248"/>
    <lineage>
        <taxon>Eukaryota</taxon>
        <taxon>Metazoa</taxon>
        <taxon>Spiralia</taxon>
        <taxon>Gnathifera</taxon>
        <taxon>Rotifera</taxon>
        <taxon>Eurotatoria</taxon>
        <taxon>Bdelloidea</taxon>
        <taxon>Adinetida</taxon>
        <taxon>Adinetidae</taxon>
        <taxon>Adineta</taxon>
    </lineage>
</organism>
<protein>
    <submittedName>
        <fullName evidence="2">Uncharacterized protein</fullName>
    </submittedName>
</protein>